<protein>
    <submittedName>
        <fullName evidence="1">Uncharacterized protein</fullName>
    </submittedName>
</protein>
<sequence length="128" mass="14866">MGKGDKTGYLYFQTENKNLNTNHQPSFFDALQLIKLQNNKSYQRIPLRSHTSLMFNDTERTIHYKFNFLLSQVAINAGDKKPTYQLLSCFIIKEGSKVTFLTQMPNKPEYAKIEEQPSSLYAYQGLED</sequence>
<evidence type="ECO:0000313" key="1">
    <source>
        <dbReference type="EMBL" id="UYG93712.1"/>
    </source>
</evidence>
<accession>A0AA46SHC2</accession>
<dbReference type="Proteomes" id="UP001163104">
    <property type="component" value="Chromosome"/>
</dbReference>
<gene>
    <name evidence="1" type="ORF">OD459_16025</name>
</gene>
<organism evidence="1 2">
    <name type="scientific">Cytobacillus firmus</name>
    <name type="common">Bacillus firmus</name>
    <dbReference type="NCBI Taxonomy" id="1399"/>
    <lineage>
        <taxon>Bacteria</taxon>
        <taxon>Bacillati</taxon>
        <taxon>Bacillota</taxon>
        <taxon>Bacilli</taxon>
        <taxon>Bacillales</taxon>
        <taxon>Bacillaceae</taxon>
        <taxon>Cytobacillus</taxon>
    </lineage>
</organism>
<evidence type="ECO:0000313" key="2">
    <source>
        <dbReference type="Proteomes" id="UP001163104"/>
    </source>
</evidence>
<reference evidence="1" key="1">
    <citation type="submission" date="2022-10" db="EMBL/GenBank/DDBJ databases">
        <title>Mechanism of multi-heavy metal repair in Cytobacillus Firmus M7.</title>
        <authorList>
            <person name="Li X."/>
            <person name="Yu C."/>
        </authorList>
    </citation>
    <scope>NUCLEOTIDE SEQUENCE</scope>
    <source>
        <strain evidence="1">M7</strain>
    </source>
</reference>
<proteinExistence type="predicted"/>
<name>A0AA46SHC2_CYTFI</name>
<dbReference type="AlphaFoldDB" id="A0AA46SHC2"/>
<dbReference type="RefSeq" id="WP_163142372.1">
    <property type="nucleotide sequence ID" value="NZ_CP098323.1"/>
</dbReference>
<dbReference type="EMBL" id="CP107027">
    <property type="protein sequence ID" value="UYG93712.1"/>
    <property type="molecule type" value="Genomic_DNA"/>
</dbReference>